<name>A0A2K9LIM9_9GAMM</name>
<dbReference type="EMBL" id="CP022684">
    <property type="protein sequence ID" value="AUM11345.1"/>
    <property type="molecule type" value="Genomic_DNA"/>
</dbReference>
<dbReference type="AlphaFoldDB" id="A0A2K9LIM9"/>
<gene>
    <name evidence="1" type="ORF">Kalk_02390</name>
</gene>
<dbReference type="InterPro" id="IPR054196">
    <property type="entry name" value="DUF6901"/>
</dbReference>
<dbReference type="Pfam" id="PF21842">
    <property type="entry name" value="DUF6901"/>
    <property type="match status" value="1"/>
</dbReference>
<proteinExistence type="predicted"/>
<dbReference type="OrthoDB" id="9813686at2"/>
<evidence type="ECO:0000313" key="2">
    <source>
        <dbReference type="Proteomes" id="UP000235116"/>
    </source>
</evidence>
<reference evidence="2" key="1">
    <citation type="submission" date="2017-08" db="EMBL/GenBank/DDBJ databases">
        <title>Direct submision.</title>
        <authorList>
            <person name="Kim S.-J."/>
            <person name="Rhee S.-K."/>
        </authorList>
    </citation>
    <scope>NUCLEOTIDE SEQUENCE [LARGE SCALE GENOMIC DNA]</scope>
    <source>
        <strain evidence="2">GI5</strain>
    </source>
</reference>
<evidence type="ECO:0000313" key="1">
    <source>
        <dbReference type="EMBL" id="AUM11345.1"/>
    </source>
</evidence>
<protein>
    <submittedName>
        <fullName evidence="1">Uncharacterized protein</fullName>
    </submittedName>
</protein>
<dbReference type="RefSeq" id="WP_101892685.1">
    <property type="nucleotide sequence ID" value="NZ_CP022684.1"/>
</dbReference>
<dbReference type="KEGG" id="kak:Kalk_02390"/>
<accession>A0A2K9LIM9</accession>
<organism evidence="1 2">
    <name type="scientific">Ketobacter alkanivorans</name>
    <dbReference type="NCBI Taxonomy" id="1917421"/>
    <lineage>
        <taxon>Bacteria</taxon>
        <taxon>Pseudomonadati</taxon>
        <taxon>Pseudomonadota</taxon>
        <taxon>Gammaproteobacteria</taxon>
        <taxon>Pseudomonadales</taxon>
        <taxon>Ketobacteraceae</taxon>
        <taxon>Ketobacter</taxon>
    </lineage>
</organism>
<sequence length="238" mass="27070">MDRNYTKRVRYEFIFKSQDNFQYEVDIDPVSLEHSAPLGSAPEWAKLDVDKCPHCPLNNSSSEYCPLALRIAPILSFSAHPAFESVKVRVHKDNMTIESQSTVQEAYRSLIGLVMATSGCPHTGFFKPMAWFHLPFATQDETLFRACATFLLFQFFDPVDPENGNHFTDLKQVYEDIHIVNQHIAKRLKKASASESTLNALTILDIFAQSFLPTLNESLQELSFLFRPGINEVSFETP</sequence>
<dbReference type="Proteomes" id="UP000235116">
    <property type="component" value="Chromosome"/>
</dbReference>
<keyword evidence="2" id="KW-1185">Reference proteome</keyword>